<sequence>MGLGGSWYKRKGKGEGVLPRWLNGAAALPTGWTEEDEEEASSCLTPVRVKKTTRTPAPSSKGGNEWLEVDGPLGPEVEIKYDLIDKYMHSRIPNEDILFLEDAIVPTRKLLMNYTRGFPHVALLSRAEASNFFFSSKKLLTLLVSSPFILPQPRQSI</sequence>
<dbReference type="EMBL" id="NMUH01009030">
    <property type="protein sequence ID" value="MQM19573.1"/>
    <property type="molecule type" value="Genomic_DNA"/>
</dbReference>
<evidence type="ECO:0000313" key="2">
    <source>
        <dbReference type="EMBL" id="MQM19573.1"/>
    </source>
</evidence>
<comment type="caution">
    <text evidence="2">The sequence shown here is derived from an EMBL/GenBank/DDBJ whole genome shotgun (WGS) entry which is preliminary data.</text>
</comment>
<reference evidence="2" key="1">
    <citation type="submission" date="2017-07" db="EMBL/GenBank/DDBJ databases">
        <title>Taro Niue Genome Assembly and Annotation.</title>
        <authorList>
            <person name="Atibalentja N."/>
            <person name="Keating K."/>
            <person name="Fields C.J."/>
        </authorList>
    </citation>
    <scope>NUCLEOTIDE SEQUENCE</scope>
    <source>
        <strain evidence="2">Niue_2</strain>
        <tissue evidence="2">Leaf</tissue>
    </source>
</reference>
<keyword evidence="3" id="KW-1185">Reference proteome</keyword>
<dbReference type="AlphaFoldDB" id="A0A843XK62"/>
<organism evidence="2 3">
    <name type="scientific">Colocasia esculenta</name>
    <name type="common">Wild taro</name>
    <name type="synonym">Arum esculentum</name>
    <dbReference type="NCBI Taxonomy" id="4460"/>
    <lineage>
        <taxon>Eukaryota</taxon>
        <taxon>Viridiplantae</taxon>
        <taxon>Streptophyta</taxon>
        <taxon>Embryophyta</taxon>
        <taxon>Tracheophyta</taxon>
        <taxon>Spermatophyta</taxon>
        <taxon>Magnoliopsida</taxon>
        <taxon>Liliopsida</taxon>
        <taxon>Araceae</taxon>
        <taxon>Aroideae</taxon>
        <taxon>Colocasieae</taxon>
        <taxon>Colocasia</taxon>
    </lineage>
</organism>
<feature type="region of interest" description="Disordered" evidence="1">
    <location>
        <begin position="30"/>
        <end position="67"/>
    </location>
</feature>
<gene>
    <name evidence="2" type="ORF">Taro_052578</name>
</gene>
<proteinExistence type="predicted"/>
<name>A0A843XK62_COLES</name>
<protein>
    <submittedName>
        <fullName evidence="2">Uncharacterized protein</fullName>
    </submittedName>
</protein>
<dbReference type="Proteomes" id="UP000652761">
    <property type="component" value="Unassembled WGS sequence"/>
</dbReference>
<evidence type="ECO:0000313" key="3">
    <source>
        <dbReference type="Proteomes" id="UP000652761"/>
    </source>
</evidence>
<evidence type="ECO:0000256" key="1">
    <source>
        <dbReference type="SAM" id="MobiDB-lite"/>
    </source>
</evidence>
<accession>A0A843XK62</accession>